<dbReference type="SUPFAM" id="SSF48452">
    <property type="entry name" value="TPR-like"/>
    <property type="match status" value="1"/>
</dbReference>
<comment type="caution">
    <text evidence="2">The sequence shown here is derived from an EMBL/GenBank/DDBJ whole genome shotgun (WGS) entry which is preliminary data.</text>
</comment>
<evidence type="ECO:0000313" key="3">
    <source>
        <dbReference type="Proteomes" id="UP001073122"/>
    </source>
</evidence>
<keyword evidence="1" id="KW-1133">Transmembrane helix</keyword>
<gene>
    <name evidence="2" type="ORF">OF897_20995</name>
</gene>
<organism evidence="2 3">
    <name type="scientific">Chryseobacterium formosus</name>
    <dbReference type="NCBI Taxonomy" id="1537363"/>
    <lineage>
        <taxon>Bacteria</taxon>
        <taxon>Pseudomonadati</taxon>
        <taxon>Bacteroidota</taxon>
        <taxon>Flavobacteriia</taxon>
        <taxon>Flavobacteriales</taxon>
        <taxon>Weeksellaceae</taxon>
        <taxon>Chryseobacterium group</taxon>
        <taxon>Chryseobacterium</taxon>
    </lineage>
</organism>
<dbReference type="Proteomes" id="UP001073122">
    <property type="component" value="Unassembled WGS sequence"/>
</dbReference>
<proteinExistence type="predicted"/>
<protein>
    <recommendedName>
        <fullName evidence="4">Tetratricopeptide repeat protein</fullName>
    </recommendedName>
</protein>
<name>A0ABT3XXJ6_9FLAO</name>
<evidence type="ECO:0000256" key="1">
    <source>
        <dbReference type="SAM" id="Phobius"/>
    </source>
</evidence>
<reference evidence="2" key="1">
    <citation type="submission" date="2022-10" db="EMBL/GenBank/DDBJ databases">
        <title>Chryseobacterium sp. nov., a novel bacterial species.</title>
        <authorList>
            <person name="Cao Y."/>
        </authorList>
    </citation>
    <scope>NUCLEOTIDE SEQUENCE</scope>
    <source>
        <strain evidence="2">CCTCC AB2015118</strain>
    </source>
</reference>
<evidence type="ECO:0008006" key="4">
    <source>
        <dbReference type="Google" id="ProtNLM"/>
    </source>
</evidence>
<keyword evidence="1" id="KW-0472">Membrane</keyword>
<dbReference type="InterPro" id="IPR011990">
    <property type="entry name" value="TPR-like_helical_dom_sf"/>
</dbReference>
<accession>A0ABT3XXJ6</accession>
<keyword evidence="3" id="KW-1185">Reference proteome</keyword>
<dbReference type="RefSeq" id="WP_267267626.1">
    <property type="nucleotide sequence ID" value="NZ_JAOVZW010000033.1"/>
</dbReference>
<dbReference type="EMBL" id="JAOVZW010000033">
    <property type="protein sequence ID" value="MCX8526398.1"/>
    <property type="molecule type" value="Genomic_DNA"/>
</dbReference>
<keyword evidence="1" id="KW-0812">Transmembrane</keyword>
<sequence>MKYKTYSKNIEFLKTVCFRVFLLLTIFVSIRLFSITRNEKKIDSLIALADDFVHRDYQKTLLYSTQASRIAEKESNSEKKAWSYFYMAKSMALLSKFRESALYIDKGLKEKATEETPILKALLKLLKTSLYSRLGMDNLLIEEGNDILEILENDRSIEARLVKARTFYNLSLAVSDRKQSDHFAHQCQNILNQISEKQYDDVRTIFKFKSYFYNVRGEILLERKNLDSAQYYFFKAYHDSFKDGYLSKNTFLNSIGNLYREKGDQKRALEYYLKTLADINQHDKDAFAKNGPGLLKEIYTIYKLSGG</sequence>
<evidence type="ECO:0000313" key="2">
    <source>
        <dbReference type="EMBL" id="MCX8526398.1"/>
    </source>
</evidence>
<dbReference type="Gene3D" id="1.25.40.10">
    <property type="entry name" value="Tetratricopeptide repeat domain"/>
    <property type="match status" value="1"/>
</dbReference>
<feature type="transmembrane region" description="Helical" evidence="1">
    <location>
        <begin position="12"/>
        <end position="33"/>
    </location>
</feature>